<accession>A0A2U3B8W7</accession>
<dbReference type="InterPro" id="IPR010181">
    <property type="entry name" value="CGCAxxGCC_motif"/>
</dbReference>
<evidence type="ECO:0008006" key="3">
    <source>
        <dbReference type="Google" id="ProtNLM"/>
    </source>
</evidence>
<comment type="caution">
    <text evidence="1">The sequence shown here is derived from an EMBL/GenBank/DDBJ whole genome shotgun (WGS) entry which is preliminary data.</text>
</comment>
<dbReference type="Proteomes" id="UP000245362">
    <property type="component" value="Unassembled WGS sequence"/>
</dbReference>
<dbReference type="Pfam" id="PF09719">
    <property type="entry name" value="C_GCAxxG_C_C"/>
    <property type="match status" value="1"/>
</dbReference>
<name>A0A2U3B8W7_9VIBR</name>
<dbReference type="OrthoDB" id="9791535at2"/>
<gene>
    <name evidence="1" type="ORF">DI392_10330</name>
</gene>
<organism evidence="1 2">
    <name type="scientific">Vibrio albus</name>
    <dbReference type="NCBI Taxonomy" id="2200953"/>
    <lineage>
        <taxon>Bacteria</taxon>
        <taxon>Pseudomonadati</taxon>
        <taxon>Pseudomonadota</taxon>
        <taxon>Gammaproteobacteria</taxon>
        <taxon>Vibrionales</taxon>
        <taxon>Vibrionaceae</taxon>
        <taxon>Vibrio</taxon>
    </lineage>
</organism>
<dbReference type="AlphaFoldDB" id="A0A2U3B8W7"/>
<evidence type="ECO:0000313" key="2">
    <source>
        <dbReference type="Proteomes" id="UP000245362"/>
    </source>
</evidence>
<reference evidence="1 2" key="1">
    <citation type="submission" date="2018-05" db="EMBL/GenBank/DDBJ databases">
        <title>Vibrio limimaris sp. nov., isolated from marine sediment.</title>
        <authorList>
            <person name="Li C.-M."/>
        </authorList>
    </citation>
    <scope>NUCLEOTIDE SEQUENCE [LARGE SCALE GENOMIC DNA]</scope>
    <source>
        <strain evidence="1 2">E4404</strain>
    </source>
</reference>
<sequence length="114" mass="12534">MKSKQAAKYFHGKEGYNCAQSVLKTFQQERNISEITIYQASALGGGRAEGGICGAIYSALMVSGDNQAAEKLLHKFHQKTGSIYCTDIRESREGCRELVKLATSLAEEQVKDNQ</sequence>
<dbReference type="RefSeq" id="WP_109319833.1">
    <property type="nucleotide sequence ID" value="NZ_QFWT01000005.1"/>
</dbReference>
<evidence type="ECO:0000313" key="1">
    <source>
        <dbReference type="EMBL" id="PWI33249.1"/>
    </source>
</evidence>
<keyword evidence="2" id="KW-1185">Reference proteome</keyword>
<proteinExistence type="predicted"/>
<protein>
    <recommendedName>
        <fullName evidence="3">C_GCAxxG_C_C family protein</fullName>
    </recommendedName>
</protein>
<dbReference type="EMBL" id="QFWT01000005">
    <property type="protein sequence ID" value="PWI33249.1"/>
    <property type="molecule type" value="Genomic_DNA"/>
</dbReference>